<feature type="transmembrane region" description="Helical" evidence="9">
    <location>
        <begin position="48"/>
        <end position="71"/>
    </location>
</feature>
<dbReference type="InterPro" id="IPR029569">
    <property type="entry name" value="CALHM"/>
</dbReference>
<evidence type="ECO:0000256" key="1">
    <source>
        <dbReference type="ARBA" id="ARBA00004141"/>
    </source>
</evidence>
<keyword evidence="5 9" id="KW-1133">Transmembrane helix</keyword>
<dbReference type="AlphaFoldDB" id="A0AAW2A554"/>
<evidence type="ECO:0000256" key="3">
    <source>
        <dbReference type="ARBA" id="ARBA00022448"/>
    </source>
</evidence>
<protein>
    <submittedName>
        <fullName evidence="10">Uncharacterized protein</fullName>
    </submittedName>
</protein>
<dbReference type="EMBL" id="JAWDJR010000010">
    <property type="protein sequence ID" value="KAK9967669.1"/>
    <property type="molecule type" value="Genomic_DNA"/>
</dbReference>
<evidence type="ECO:0000256" key="8">
    <source>
        <dbReference type="ARBA" id="ARBA00023303"/>
    </source>
</evidence>
<keyword evidence="8" id="KW-0407">Ion channel</keyword>
<evidence type="ECO:0000256" key="7">
    <source>
        <dbReference type="ARBA" id="ARBA00023136"/>
    </source>
</evidence>
<feature type="transmembrane region" description="Helical" evidence="9">
    <location>
        <begin position="153"/>
        <end position="176"/>
    </location>
</feature>
<dbReference type="GO" id="GO:1904669">
    <property type="term" value="P:ATP export"/>
    <property type="evidence" value="ECO:0007669"/>
    <property type="project" value="UniProtKB-ARBA"/>
</dbReference>
<sequence length="204" mass="22942">MLPQQFLNNLEKPQGKNPGFGTFPFTVILIGLEFLMDREFSCPCTPGLNMTLIIFIFLGPALLALTVLMFIRRPCRRKSQNSAELFLFCLIPPSLWMFLLLFEGKYVACGLAHWEGDYILDEKLQVKWCKPTGVMGTKVNATDLLELTEKITFFSRLSALALLSVLCISVLIVVICSDCKSRTLEQQDEPTRQTSLSGSEVEAH</sequence>
<dbReference type="GO" id="GO:0005261">
    <property type="term" value="F:monoatomic cation channel activity"/>
    <property type="evidence" value="ECO:0007669"/>
    <property type="project" value="TreeGrafter"/>
</dbReference>
<accession>A0AAW2A554</accession>
<organism evidence="10 11">
    <name type="scientific">Culter alburnus</name>
    <name type="common">Topmouth culter</name>
    <dbReference type="NCBI Taxonomy" id="194366"/>
    <lineage>
        <taxon>Eukaryota</taxon>
        <taxon>Metazoa</taxon>
        <taxon>Chordata</taxon>
        <taxon>Craniata</taxon>
        <taxon>Vertebrata</taxon>
        <taxon>Euteleostomi</taxon>
        <taxon>Actinopterygii</taxon>
        <taxon>Neopterygii</taxon>
        <taxon>Teleostei</taxon>
        <taxon>Ostariophysi</taxon>
        <taxon>Cypriniformes</taxon>
        <taxon>Xenocyprididae</taxon>
        <taxon>Xenocypridinae</taxon>
        <taxon>Culter</taxon>
    </lineage>
</organism>
<evidence type="ECO:0000256" key="9">
    <source>
        <dbReference type="SAM" id="Phobius"/>
    </source>
</evidence>
<reference evidence="10 11" key="1">
    <citation type="submission" date="2024-05" db="EMBL/GenBank/DDBJ databases">
        <title>A high-quality chromosomal-level genome assembly of Topmouth culter (Culter alburnus).</title>
        <authorList>
            <person name="Zhao H."/>
        </authorList>
    </citation>
    <scope>NUCLEOTIDE SEQUENCE [LARGE SCALE GENOMIC DNA]</scope>
    <source>
        <strain evidence="10">CATC2023</strain>
        <tissue evidence="10">Muscle</tissue>
    </source>
</reference>
<evidence type="ECO:0000256" key="2">
    <source>
        <dbReference type="ARBA" id="ARBA00008497"/>
    </source>
</evidence>
<proteinExistence type="inferred from homology"/>
<keyword evidence="11" id="KW-1185">Reference proteome</keyword>
<name>A0AAW2A554_CULAL</name>
<keyword evidence="3" id="KW-0813">Transport</keyword>
<keyword evidence="7 9" id="KW-0472">Membrane</keyword>
<evidence type="ECO:0000313" key="10">
    <source>
        <dbReference type="EMBL" id="KAK9967669.1"/>
    </source>
</evidence>
<comment type="similarity">
    <text evidence="2">Belongs to the CALHM family.</text>
</comment>
<comment type="subcellular location">
    <subcellularLocation>
        <location evidence="1">Membrane</location>
        <topology evidence="1">Multi-pass membrane protein</topology>
    </subcellularLocation>
</comment>
<dbReference type="GO" id="GO:0005886">
    <property type="term" value="C:plasma membrane"/>
    <property type="evidence" value="ECO:0007669"/>
    <property type="project" value="TreeGrafter"/>
</dbReference>
<dbReference type="PANTHER" id="PTHR32261:SF4">
    <property type="entry name" value="CALCIUM HOMEOSTASIS MODULATOR PROTEIN 6"/>
    <property type="match status" value="1"/>
</dbReference>
<keyword evidence="4 9" id="KW-0812">Transmembrane</keyword>
<feature type="transmembrane region" description="Helical" evidence="9">
    <location>
        <begin position="83"/>
        <end position="102"/>
    </location>
</feature>
<evidence type="ECO:0000256" key="4">
    <source>
        <dbReference type="ARBA" id="ARBA00022692"/>
    </source>
</evidence>
<comment type="caution">
    <text evidence="10">The sequence shown here is derived from an EMBL/GenBank/DDBJ whole genome shotgun (WGS) entry which is preliminary data.</text>
</comment>
<dbReference type="PANTHER" id="PTHR32261">
    <property type="entry name" value="CALCIUM HOMEOSTASIS MODULATOR PROTEIN"/>
    <property type="match status" value="1"/>
</dbReference>
<dbReference type="Proteomes" id="UP001479290">
    <property type="component" value="Unassembled WGS sequence"/>
</dbReference>
<keyword evidence="6" id="KW-0406">Ion transport</keyword>
<evidence type="ECO:0000256" key="6">
    <source>
        <dbReference type="ARBA" id="ARBA00023065"/>
    </source>
</evidence>
<gene>
    <name evidence="10" type="ORF">ABG768_002048</name>
</gene>
<evidence type="ECO:0000313" key="11">
    <source>
        <dbReference type="Proteomes" id="UP001479290"/>
    </source>
</evidence>
<evidence type="ECO:0000256" key="5">
    <source>
        <dbReference type="ARBA" id="ARBA00022989"/>
    </source>
</evidence>